<dbReference type="SUPFAM" id="SSF52540">
    <property type="entry name" value="P-loop containing nucleoside triphosphate hydrolases"/>
    <property type="match status" value="1"/>
</dbReference>
<dbReference type="PRINTS" id="PR00449">
    <property type="entry name" value="RASTRNSFRMNG"/>
</dbReference>
<protein>
    <recommendedName>
        <fullName evidence="3">small monomeric GTPase</fullName>
        <ecNumber evidence="3">3.6.5.2</ecNumber>
    </recommendedName>
</protein>
<keyword evidence="4" id="KW-0547">Nucleotide-binding</keyword>
<keyword evidence="5" id="KW-0342">GTP-binding</keyword>
<keyword evidence="6" id="KW-0636">Prenylation</keyword>
<dbReference type="PROSITE" id="PS51419">
    <property type="entry name" value="RAB"/>
    <property type="match status" value="1"/>
</dbReference>
<evidence type="ECO:0000256" key="3">
    <source>
        <dbReference type="ARBA" id="ARBA00011984"/>
    </source>
</evidence>
<reference evidence="8" key="1">
    <citation type="submission" date="2025-08" db="UniProtKB">
        <authorList>
            <consortium name="Ensembl"/>
        </authorList>
    </citation>
    <scope>IDENTIFICATION</scope>
</reference>
<accession>A0A8B9BIK8</accession>
<dbReference type="Pfam" id="PF00071">
    <property type="entry name" value="Ras"/>
    <property type="match status" value="1"/>
</dbReference>
<dbReference type="InterPro" id="IPR050305">
    <property type="entry name" value="Small_GTPase_Rab"/>
</dbReference>
<name>A0A8B9BIK8_9AVES</name>
<organism evidence="8 9">
    <name type="scientific">Anser brachyrhynchus</name>
    <name type="common">Pink-footed goose</name>
    <dbReference type="NCBI Taxonomy" id="132585"/>
    <lineage>
        <taxon>Eukaryota</taxon>
        <taxon>Metazoa</taxon>
        <taxon>Chordata</taxon>
        <taxon>Craniata</taxon>
        <taxon>Vertebrata</taxon>
        <taxon>Euteleostomi</taxon>
        <taxon>Archelosauria</taxon>
        <taxon>Archosauria</taxon>
        <taxon>Dinosauria</taxon>
        <taxon>Saurischia</taxon>
        <taxon>Theropoda</taxon>
        <taxon>Coelurosauria</taxon>
        <taxon>Aves</taxon>
        <taxon>Neognathae</taxon>
        <taxon>Galloanserae</taxon>
        <taxon>Anseriformes</taxon>
        <taxon>Anatidae</taxon>
        <taxon>Anserinae</taxon>
        <taxon>Anser</taxon>
    </lineage>
</organism>
<keyword evidence="9" id="KW-1185">Reference proteome</keyword>
<evidence type="ECO:0000256" key="6">
    <source>
        <dbReference type="ARBA" id="ARBA00023289"/>
    </source>
</evidence>
<dbReference type="EC" id="3.6.5.2" evidence="3"/>
<comment type="catalytic activity">
    <reaction evidence="7">
        <text>GTP + H2O = GDP + phosphate + H(+)</text>
        <dbReference type="Rhea" id="RHEA:19669"/>
        <dbReference type="ChEBI" id="CHEBI:15377"/>
        <dbReference type="ChEBI" id="CHEBI:15378"/>
        <dbReference type="ChEBI" id="CHEBI:37565"/>
        <dbReference type="ChEBI" id="CHEBI:43474"/>
        <dbReference type="ChEBI" id="CHEBI:58189"/>
        <dbReference type="EC" id="3.6.5.2"/>
    </reaction>
    <physiologicalReaction direction="left-to-right" evidence="7">
        <dbReference type="Rhea" id="RHEA:19670"/>
    </physiologicalReaction>
</comment>
<dbReference type="AlphaFoldDB" id="A0A8B9BIK8"/>
<comment type="similarity">
    <text evidence="2">Belongs to the small GTPase superfamily. Rab family.</text>
</comment>
<dbReference type="PANTHER" id="PTHR47980">
    <property type="entry name" value="LD44762P"/>
    <property type="match status" value="1"/>
</dbReference>
<comment type="subcellular location">
    <subcellularLocation>
        <location evidence="1">Membrane</location>
        <topology evidence="1">Lipid-anchor</topology>
    </subcellularLocation>
</comment>
<reference evidence="8" key="2">
    <citation type="submission" date="2025-09" db="UniProtKB">
        <authorList>
            <consortium name="Ensembl"/>
        </authorList>
    </citation>
    <scope>IDENTIFICATION</scope>
</reference>
<dbReference type="GO" id="GO:0003925">
    <property type="term" value="F:G protein activity"/>
    <property type="evidence" value="ECO:0007669"/>
    <property type="project" value="UniProtKB-EC"/>
</dbReference>
<evidence type="ECO:0000256" key="5">
    <source>
        <dbReference type="ARBA" id="ARBA00023134"/>
    </source>
</evidence>
<evidence type="ECO:0000256" key="4">
    <source>
        <dbReference type="ARBA" id="ARBA00022741"/>
    </source>
</evidence>
<dbReference type="Ensembl" id="ENSABRT00000007048.1">
    <property type="protein sequence ID" value="ENSABRP00000004926.1"/>
    <property type="gene ID" value="ENSABRG00000004555.1"/>
</dbReference>
<dbReference type="InterPro" id="IPR027417">
    <property type="entry name" value="P-loop_NTPase"/>
</dbReference>
<sequence>MAKAYDHLFKLLLIGDSGVGKTCLIIRFAEDNFTSTYISTIGASPTAPAP</sequence>
<evidence type="ECO:0000313" key="8">
    <source>
        <dbReference type="Ensembl" id="ENSABRP00000004926.1"/>
    </source>
</evidence>
<dbReference type="GO" id="GO:0016020">
    <property type="term" value="C:membrane"/>
    <property type="evidence" value="ECO:0007669"/>
    <property type="project" value="UniProtKB-SubCell"/>
</dbReference>
<dbReference type="FunFam" id="3.40.50.300:FF:001447">
    <property type="entry name" value="Ras-related protein Rab-1B"/>
    <property type="match status" value="1"/>
</dbReference>
<dbReference type="GO" id="GO:0005525">
    <property type="term" value="F:GTP binding"/>
    <property type="evidence" value="ECO:0007669"/>
    <property type="project" value="UniProtKB-KW"/>
</dbReference>
<dbReference type="Proteomes" id="UP000694426">
    <property type="component" value="Unplaced"/>
</dbReference>
<keyword evidence="6" id="KW-0449">Lipoprotein</keyword>
<evidence type="ECO:0000256" key="7">
    <source>
        <dbReference type="ARBA" id="ARBA00047660"/>
    </source>
</evidence>
<dbReference type="InterPro" id="IPR001806">
    <property type="entry name" value="Small_GTPase"/>
</dbReference>
<evidence type="ECO:0000313" key="9">
    <source>
        <dbReference type="Proteomes" id="UP000694426"/>
    </source>
</evidence>
<evidence type="ECO:0000256" key="1">
    <source>
        <dbReference type="ARBA" id="ARBA00004635"/>
    </source>
</evidence>
<proteinExistence type="inferred from homology"/>
<evidence type="ECO:0000256" key="2">
    <source>
        <dbReference type="ARBA" id="ARBA00006270"/>
    </source>
</evidence>
<dbReference type="GeneTree" id="ENSGT00940000159989"/>
<dbReference type="Gene3D" id="3.40.50.300">
    <property type="entry name" value="P-loop containing nucleotide triphosphate hydrolases"/>
    <property type="match status" value="1"/>
</dbReference>